<evidence type="ECO:0000313" key="3">
    <source>
        <dbReference type="Proteomes" id="UP000054995"/>
    </source>
</evidence>
<keyword evidence="1" id="KW-1133">Transmembrane helix</keyword>
<feature type="transmembrane region" description="Helical" evidence="1">
    <location>
        <begin position="112"/>
        <end position="137"/>
    </location>
</feature>
<feature type="transmembrane region" description="Helical" evidence="1">
    <location>
        <begin position="143"/>
        <end position="162"/>
    </location>
</feature>
<accession>A0A0V1G249</accession>
<evidence type="ECO:0000313" key="2">
    <source>
        <dbReference type="EMBL" id="KRY92297.1"/>
    </source>
</evidence>
<sequence>MICIRLLIRTNHLQYFNAMNGFIQKTAFLSMTASLFKDHQWKIEILGDLSCVSLRSMSVVGCVVRVDTKLNYCRVMVLLYEELRFGDDECGNFVSPDEKSQGRQCSMSKCHFVVGSLFACLLACLPACLVGWLLAWLADWIELLLHSTAAAAAAFCSCLRTIDGARFLKKNNFLKRREKAAIGK</sequence>
<evidence type="ECO:0008006" key="4">
    <source>
        <dbReference type="Google" id="ProtNLM"/>
    </source>
</evidence>
<name>A0A0V1G249_TRIPS</name>
<dbReference type="EMBL" id="JYDT01000008">
    <property type="protein sequence ID" value="KRY92297.1"/>
    <property type="molecule type" value="Genomic_DNA"/>
</dbReference>
<keyword evidence="3" id="KW-1185">Reference proteome</keyword>
<organism evidence="2 3">
    <name type="scientific">Trichinella pseudospiralis</name>
    <name type="common">Parasitic roundworm</name>
    <dbReference type="NCBI Taxonomy" id="6337"/>
    <lineage>
        <taxon>Eukaryota</taxon>
        <taxon>Metazoa</taxon>
        <taxon>Ecdysozoa</taxon>
        <taxon>Nematoda</taxon>
        <taxon>Enoplea</taxon>
        <taxon>Dorylaimia</taxon>
        <taxon>Trichinellida</taxon>
        <taxon>Trichinellidae</taxon>
        <taxon>Trichinella</taxon>
    </lineage>
</organism>
<dbReference type="Proteomes" id="UP000054995">
    <property type="component" value="Unassembled WGS sequence"/>
</dbReference>
<protein>
    <recommendedName>
        <fullName evidence="4">Transmembrane protein</fullName>
    </recommendedName>
</protein>
<proteinExistence type="predicted"/>
<keyword evidence="1" id="KW-0812">Transmembrane</keyword>
<evidence type="ECO:0000256" key="1">
    <source>
        <dbReference type="SAM" id="Phobius"/>
    </source>
</evidence>
<reference evidence="2 3" key="1">
    <citation type="submission" date="2015-01" db="EMBL/GenBank/DDBJ databases">
        <title>Evolution of Trichinella species and genotypes.</title>
        <authorList>
            <person name="Korhonen P.K."/>
            <person name="Edoardo P."/>
            <person name="Giuseppe L.R."/>
            <person name="Gasser R.B."/>
        </authorList>
    </citation>
    <scope>NUCLEOTIDE SEQUENCE [LARGE SCALE GENOMIC DNA]</scope>
    <source>
        <strain evidence="2">ISS470</strain>
    </source>
</reference>
<comment type="caution">
    <text evidence="2">The sequence shown here is derived from an EMBL/GenBank/DDBJ whole genome shotgun (WGS) entry which is preliminary data.</text>
</comment>
<keyword evidence="1" id="KW-0472">Membrane</keyword>
<dbReference type="AlphaFoldDB" id="A0A0V1G249"/>
<gene>
    <name evidence="2" type="ORF">T4D_15328</name>
</gene>